<dbReference type="Pfam" id="PF06580">
    <property type="entry name" value="His_kinase"/>
    <property type="match status" value="1"/>
</dbReference>
<dbReference type="EMBL" id="QKRA01000002">
    <property type="protein sequence ID" value="RDL45287.1"/>
    <property type="molecule type" value="Genomic_DNA"/>
</dbReference>
<dbReference type="RefSeq" id="WP_115467320.1">
    <property type="nucleotide sequence ID" value="NZ_QKRA01000002.1"/>
</dbReference>
<evidence type="ECO:0000259" key="2">
    <source>
        <dbReference type="SMART" id="SM00387"/>
    </source>
</evidence>
<dbReference type="GO" id="GO:0000155">
    <property type="term" value="F:phosphorelay sensor kinase activity"/>
    <property type="evidence" value="ECO:0007669"/>
    <property type="project" value="InterPro"/>
</dbReference>
<gene>
    <name evidence="3" type="ORF">DN730_06660</name>
</gene>
<keyword evidence="3" id="KW-0418">Kinase</keyword>
<keyword evidence="1" id="KW-1133">Transmembrane helix</keyword>
<keyword evidence="3" id="KW-0808">Transferase</keyword>
<dbReference type="GO" id="GO:0016020">
    <property type="term" value="C:membrane"/>
    <property type="evidence" value="ECO:0007669"/>
    <property type="project" value="InterPro"/>
</dbReference>
<dbReference type="SUPFAM" id="SSF55874">
    <property type="entry name" value="ATPase domain of HSP90 chaperone/DNA topoisomerase II/histidine kinase"/>
    <property type="match status" value="1"/>
</dbReference>
<dbReference type="InterPro" id="IPR036890">
    <property type="entry name" value="HATPase_C_sf"/>
</dbReference>
<reference evidence="3 4" key="1">
    <citation type="submission" date="2018-06" db="EMBL/GenBank/DDBJ databases">
        <title>Marinomonas sp. YLB-05 draft genome sequence.</title>
        <authorList>
            <person name="Yu L."/>
            <person name="Tang X."/>
        </authorList>
    </citation>
    <scope>NUCLEOTIDE SEQUENCE [LARGE SCALE GENOMIC DNA]</scope>
    <source>
        <strain evidence="3 4">YLB-05</strain>
    </source>
</reference>
<dbReference type="AlphaFoldDB" id="A0A370UBV3"/>
<evidence type="ECO:0000313" key="3">
    <source>
        <dbReference type="EMBL" id="RDL45287.1"/>
    </source>
</evidence>
<feature type="transmembrane region" description="Helical" evidence="1">
    <location>
        <begin position="34"/>
        <end position="54"/>
    </location>
</feature>
<comment type="caution">
    <text evidence="3">The sequence shown here is derived from an EMBL/GenBank/DDBJ whole genome shotgun (WGS) entry which is preliminary data.</text>
</comment>
<dbReference type="Proteomes" id="UP000254326">
    <property type="component" value="Unassembled WGS sequence"/>
</dbReference>
<feature type="domain" description="Histidine kinase/HSP90-like ATPase" evidence="2">
    <location>
        <begin position="241"/>
        <end position="339"/>
    </location>
</feature>
<dbReference type="InterPro" id="IPR050640">
    <property type="entry name" value="Bact_2-comp_sensor_kinase"/>
</dbReference>
<dbReference type="Pfam" id="PF02518">
    <property type="entry name" value="HATPase_c"/>
    <property type="match status" value="1"/>
</dbReference>
<proteinExistence type="predicted"/>
<dbReference type="Gene3D" id="3.30.565.10">
    <property type="entry name" value="Histidine kinase-like ATPase, C-terminal domain"/>
    <property type="match status" value="1"/>
</dbReference>
<dbReference type="InterPro" id="IPR010559">
    <property type="entry name" value="Sig_transdc_His_kin_internal"/>
</dbReference>
<dbReference type="PANTHER" id="PTHR34220">
    <property type="entry name" value="SENSOR HISTIDINE KINASE YPDA"/>
    <property type="match status" value="1"/>
</dbReference>
<feature type="transmembrane region" description="Helical" evidence="1">
    <location>
        <begin position="61"/>
        <end position="83"/>
    </location>
</feature>
<feature type="transmembrane region" description="Helical" evidence="1">
    <location>
        <begin position="95"/>
        <end position="118"/>
    </location>
</feature>
<keyword evidence="1" id="KW-0812">Transmembrane</keyword>
<dbReference type="SMART" id="SM00387">
    <property type="entry name" value="HATPase_c"/>
    <property type="match status" value="1"/>
</dbReference>
<accession>A0A370UBV3</accession>
<protein>
    <submittedName>
        <fullName evidence="3">Sensor histidine kinase</fullName>
    </submittedName>
</protein>
<keyword evidence="1" id="KW-0472">Membrane</keyword>
<name>A0A370UBV3_9GAMM</name>
<sequence>MSGFVKELLITTLICLFIAVFTNALTEGGYWLNLRIACAFGWSIILIVNLVCWLPWSIPTWASNAIGLVGGFTIGMVHLMTIMFDEFSWDNLSGYWSLIAFNFFFSFVICGVVFYLFVSTYRLQKLRREVAEQAALTAQKDHQLAVSELKLLQSQIEPHFLFNTLATLQGLVDTEPQQAKQMIKSLASMLRVSLQRSRSQQGTLAQEFSLIGDYLDIQKIRLGGRLTYSIQLPDALAQSHCPPLLLQPLVENAVVHGIEPNAAGGEVTVSAQYVSDSLQLEIRNTGVGFGESKHQGHGVGIQNVRERLHALFKQRADLQIQPLHEANGTRVQIRLPRSLSL</sequence>
<evidence type="ECO:0000256" key="1">
    <source>
        <dbReference type="SAM" id="Phobius"/>
    </source>
</evidence>
<dbReference type="InterPro" id="IPR003594">
    <property type="entry name" value="HATPase_dom"/>
</dbReference>
<dbReference type="OrthoDB" id="2514702at2"/>
<organism evidence="3 4">
    <name type="scientific">Marinomonas piezotolerans</name>
    <dbReference type="NCBI Taxonomy" id="2213058"/>
    <lineage>
        <taxon>Bacteria</taxon>
        <taxon>Pseudomonadati</taxon>
        <taxon>Pseudomonadota</taxon>
        <taxon>Gammaproteobacteria</taxon>
        <taxon>Oceanospirillales</taxon>
        <taxon>Oceanospirillaceae</taxon>
        <taxon>Marinomonas</taxon>
    </lineage>
</organism>
<keyword evidence="4" id="KW-1185">Reference proteome</keyword>
<evidence type="ECO:0000313" key="4">
    <source>
        <dbReference type="Proteomes" id="UP000254326"/>
    </source>
</evidence>
<dbReference type="PANTHER" id="PTHR34220:SF9">
    <property type="entry name" value="SIGNAL TRANSDUCTION HISTIDINE KINASE INTERNAL REGION DOMAIN-CONTAINING PROTEIN"/>
    <property type="match status" value="1"/>
</dbReference>